<proteinExistence type="predicted"/>
<dbReference type="OrthoDB" id="4557493at2"/>
<organism evidence="1 2">
    <name type="scientific">Streptomyces pini</name>
    <dbReference type="NCBI Taxonomy" id="1520580"/>
    <lineage>
        <taxon>Bacteria</taxon>
        <taxon>Bacillati</taxon>
        <taxon>Actinomycetota</taxon>
        <taxon>Actinomycetes</taxon>
        <taxon>Kitasatosporales</taxon>
        <taxon>Streptomycetaceae</taxon>
        <taxon>Streptomyces</taxon>
    </lineage>
</organism>
<sequence length="172" mass="19402">MEAIAALIAVLGTLLGSGITYAFQRRTTAYGEELARRERLRQERIDAYCLYAGALHNYRRMLVHRWFAEHERPGEEDTPSLLREIYRLRSEAHESLFRVQLLTRSPELEEVARSALETVTALHGKELDRRGLDALRTSSKQAIEGFVTAAAPYVGEPPEADAAPARRGGVRR</sequence>
<accession>A0A1I3U1G2</accession>
<name>A0A1I3U1G2_9ACTN</name>
<dbReference type="RefSeq" id="WP_093846825.1">
    <property type="nucleotide sequence ID" value="NZ_FOSG01000001.1"/>
</dbReference>
<gene>
    <name evidence="1" type="ORF">SAMN05192584_101261</name>
</gene>
<dbReference type="EMBL" id="FOSG01000001">
    <property type="protein sequence ID" value="SFJ77398.1"/>
    <property type="molecule type" value="Genomic_DNA"/>
</dbReference>
<reference evidence="2" key="1">
    <citation type="submission" date="2016-10" db="EMBL/GenBank/DDBJ databases">
        <authorList>
            <person name="Varghese N."/>
            <person name="Submissions S."/>
        </authorList>
    </citation>
    <scope>NUCLEOTIDE SEQUENCE [LARGE SCALE GENOMIC DNA]</scope>
    <source>
        <strain evidence="2">PL19</strain>
    </source>
</reference>
<evidence type="ECO:0000313" key="2">
    <source>
        <dbReference type="Proteomes" id="UP000198928"/>
    </source>
</evidence>
<protein>
    <submittedName>
        <fullName evidence="1">Uncharacterized protein</fullName>
    </submittedName>
</protein>
<evidence type="ECO:0000313" key="1">
    <source>
        <dbReference type="EMBL" id="SFJ77398.1"/>
    </source>
</evidence>
<dbReference type="AlphaFoldDB" id="A0A1I3U1G2"/>
<dbReference type="Proteomes" id="UP000198928">
    <property type="component" value="Unassembled WGS sequence"/>
</dbReference>
<keyword evidence="2" id="KW-1185">Reference proteome</keyword>